<dbReference type="Gene3D" id="3.30.1330.60">
    <property type="entry name" value="OmpA-like domain"/>
    <property type="match status" value="1"/>
</dbReference>
<protein>
    <submittedName>
        <fullName evidence="2">OmpA family protein</fullName>
    </submittedName>
</protein>
<dbReference type="InterPro" id="IPR006665">
    <property type="entry name" value="OmpA-like"/>
</dbReference>
<dbReference type="AlphaFoldDB" id="A0A6B8M829"/>
<evidence type="ECO:0000313" key="2">
    <source>
        <dbReference type="EMBL" id="QGM97493.1"/>
    </source>
</evidence>
<organism evidence="2 3">
    <name type="scientific">Methylocystis parvus</name>
    <dbReference type="NCBI Taxonomy" id="134"/>
    <lineage>
        <taxon>Bacteria</taxon>
        <taxon>Pseudomonadati</taxon>
        <taxon>Pseudomonadota</taxon>
        <taxon>Alphaproteobacteria</taxon>
        <taxon>Hyphomicrobiales</taxon>
        <taxon>Methylocystaceae</taxon>
        <taxon>Methylocystis</taxon>
    </lineage>
</organism>
<sequence>MFRQAPDNLLQFQGEVVMDQNALVLLLTAALMGGKAAPVQTTHTPSGDGFLVEPFAFCRTVSGAKPQLSDVKLDNPSKLSAEDQQTLRSLAGFMRKHHCGVVIEGYTDENGSANRKKRDSETRAKTVATYLTTTLPESERVAAEQVKSEGKGELTAPGLTREQKKIVKIVL</sequence>
<dbReference type="SUPFAM" id="SSF103088">
    <property type="entry name" value="OmpA-like"/>
    <property type="match status" value="1"/>
</dbReference>
<dbReference type="EMBL" id="CP044331">
    <property type="protein sequence ID" value="QGM97493.1"/>
    <property type="molecule type" value="Genomic_DNA"/>
</dbReference>
<reference evidence="2 3" key="1">
    <citation type="submission" date="2019-09" db="EMBL/GenBank/DDBJ databases">
        <title>Isolation and complete genome sequencing of Methylocystis species.</title>
        <authorList>
            <person name="Rumah B.L."/>
            <person name="Stead C.E."/>
            <person name="Stevens B.C."/>
            <person name="Minton N.P."/>
            <person name="Grosse-Honebrink A."/>
            <person name="Zhang Y."/>
        </authorList>
    </citation>
    <scope>NUCLEOTIDE SEQUENCE [LARGE SCALE GENOMIC DNA]</scope>
    <source>
        <strain evidence="2 3">BRCS2</strain>
    </source>
</reference>
<keyword evidence="3" id="KW-1185">Reference proteome</keyword>
<feature type="domain" description="OmpA-like" evidence="1">
    <location>
        <begin position="75"/>
        <end position="153"/>
    </location>
</feature>
<gene>
    <name evidence="2" type="ORF">F7D14_08465</name>
</gene>
<evidence type="ECO:0000259" key="1">
    <source>
        <dbReference type="Pfam" id="PF00691"/>
    </source>
</evidence>
<accession>A0A6B8M829</accession>
<proteinExistence type="predicted"/>
<name>A0A6B8M829_9HYPH</name>
<dbReference type="Pfam" id="PF00691">
    <property type="entry name" value="OmpA"/>
    <property type="match status" value="1"/>
</dbReference>
<dbReference type="InterPro" id="IPR036737">
    <property type="entry name" value="OmpA-like_sf"/>
</dbReference>
<dbReference type="KEGG" id="mpar:F7D14_08465"/>
<evidence type="ECO:0000313" key="3">
    <source>
        <dbReference type="Proteomes" id="UP000422569"/>
    </source>
</evidence>
<dbReference type="Proteomes" id="UP000422569">
    <property type="component" value="Chromosome"/>
</dbReference>